<keyword evidence="4" id="KW-0732">Signal</keyword>
<feature type="region of interest" description="Disordered" evidence="3">
    <location>
        <begin position="445"/>
        <end position="467"/>
    </location>
</feature>
<feature type="signal peptide" evidence="4">
    <location>
        <begin position="1"/>
        <end position="21"/>
    </location>
</feature>
<feature type="chain" id="PRO_5043720031" evidence="4">
    <location>
        <begin position="22"/>
        <end position="1663"/>
    </location>
</feature>
<evidence type="ECO:0000256" key="3">
    <source>
        <dbReference type="SAM" id="MobiDB-lite"/>
    </source>
</evidence>
<dbReference type="InterPro" id="IPR051625">
    <property type="entry name" value="Signaling_Regulatory_Domain"/>
</dbReference>
<accession>A0AAV6UBN7</accession>
<dbReference type="PRINTS" id="PR00633">
    <property type="entry name" value="RCCNDNSATION"/>
</dbReference>
<feature type="region of interest" description="Disordered" evidence="3">
    <location>
        <begin position="1103"/>
        <end position="1135"/>
    </location>
</feature>
<dbReference type="Pfam" id="PF00415">
    <property type="entry name" value="RCC1"/>
    <property type="match status" value="5"/>
</dbReference>
<feature type="repeat" description="RCC1" evidence="2">
    <location>
        <begin position="933"/>
        <end position="984"/>
    </location>
</feature>
<dbReference type="EMBL" id="JAFNEN010000506">
    <property type="protein sequence ID" value="KAG8181594.1"/>
    <property type="molecule type" value="Genomic_DNA"/>
</dbReference>
<dbReference type="Proteomes" id="UP000827092">
    <property type="component" value="Unassembled WGS sequence"/>
</dbReference>
<feature type="repeat" description="RCC1" evidence="2">
    <location>
        <begin position="1087"/>
        <end position="1175"/>
    </location>
</feature>
<dbReference type="InterPro" id="IPR000408">
    <property type="entry name" value="Reg_chr_condens"/>
</dbReference>
<keyword evidence="1" id="KW-0677">Repeat</keyword>
<evidence type="ECO:0000313" key="6">
    <source>
        <dbReference type="Proteomes" id="UP000827092"/>
    </source>
</evidence>
<reference evidence="5 6" key="1">
    <citation type="journal article" date="2022" name="Nat. Ecol. Evol.">
        <title>A masculinizing supergene underlies an exaggerated male reproductive morph in a spider.</title>
        <authorList>
            <person name="Hendrickx F."/>
            <person name="De Corte Z."/>
            <person name="Sonet G."/>
            <person name="Van Belleghem S.M."/>
            <person name="Kostlbacher S."/>
            <person name="Vangestel C."/>
        </authorList>
    </citation>
    <scope>NUCLEOTIDE SEQUENCE [LARGE SCALE GENOMIC DNA]</scope>
    <source>
        <strain evidence="5">W744_W776</strain>
    </source>
</reference>
<evidence type="ECO:0000256" key="1">
    <source>
        <dbReference type="ARBA" id="ARBA00022737"/>
    </source>
</evidence>
<proteinExistence type="predicted"/>
<dbReference type="PROSITE" id="PS00626">
    <property type="entry name" value="RCC1_2"/>
    <property type="match status" value="1"/>
</dbReference>
<gene>
    <name evidence="5" type="ORF">JTE90_013556</name>
</gene>
<dbReference type="Gene3D" id="2.130.10.30">
    <property type="entry name" value="Regulator of chromosome condensation 1/beta-lactamase-inhibitor protein II"/>
    <property type="match status" value="2"/>
</dbReference>
<feature type="repeat" description="RCC1" evidence="2">
    <location>
        <begin position="1037"/>
        <end position="1086"/>
    </location>
</feature>
<dbReference type="SUPFAM" id="SSF50985">
    <property type="entry name" value="RCC1/BLIP-II"/>
    <property type="match status" value="2"/>
</dbReference>
<keyword evidence="6" id="KW-1185">Reference proteome</keyword>
<sequence length="1663" mass="185293">MAASCVYVVSVLLDDAGLCIGLCDQAHKPENICLPTNRLYCLSANAKYGITDKFKILKNRVGNTKTMYSLFQISKILSVCKPGGDKGVKILLSAYSANDSNSILALVCDNGYVVFRHISTNLKAPVVRQLCWFNNKEKEIKTLCFDSSGTWLLTITQDATLYIIPTFSVTKVENKSGHWKTDNVTEIKLSGQRALTTSIQWWQTHEHEHIAIIGSELGEISFINLVNKKEVGGTYITSGISALDILYDESHDTTYLLITGSNQQQWRLLLEEKKSNFYWPFSSESELASPNTGKGLPALEKMALTDEKNGDQRPHRLSKFESGTFLTPQCGGGRNLVSAYNSSSCLLQVLEGDLDQMHLFSYKVPPDCENIILSDKLIFVTSRNPGSSQCILKIISRKFAEISSENSKKKEVPNSEIQKFMFNEEILAIYKLVVQHQKSISDQLSLNADSDSSSKKNSHGQSKNNPANVLTKNIMASLNALYSERQNIEGCILVQRDCVWECRLRIPAEVLFLSLTATPSDLPLAEKLGVMLGLDLHKLYDVAADAQLSWGQFAQAVHLYQLSKCPQLKRVAHFMGYGFLSELIAYIQVLFTTKGVEIVAADKCHFANIALHCFAHQVKNKLQEKNAIDLTFRKFLKENAYYDEEVASKLLSEQGLYELLNYFAKVRGQQGLMVETLFSTDGISNTVDDQVYNALLNSGYEVMLHHSNNEHYMACMTSYQLLQFLVAKPSLLNQHLQHCITLLPKMDTDLLQRVAFLYDPSHQVLKLYFRNLASEINNRYWSLSSLNTISSERFDSKHKEDIATNEDIIKFFIFVLLMLCHKLGAPKFSKDLIENTKRKNGKTPNVDQGLFSMSNNELSMFDYSPISCGQAHVGYIHNSVLYTWGKSGNGRLGTEDMGMEYQSPLPVITFLQLRVNVLAVSCGSAHTLALTDFGIFGWGSSRYGQLGIAEVQQTNQPRLIESISREDIAKVQCGQYHSLALTSDGRVFSWGWGIHGQLGHGNAEDLMFPKVINCLKKKKIISICAGQGHTVILSKNGDVYTFGCGMFGQLGTGSTVKQSSPQTVKIAERIKLIASGHFHVIAISRNNQIYSWGCNPQALRLQAQNSRRARHHGSSSSSSNHGSNSAFGNSAPHRHTHTPVAAQLSHLLPNVINSVDEAIIEISCGSHHSALVTASGNLYTWGRNSEGQIGNGTRKEQKIPSLVTSPKDKKITHVACGADFTVALDTNGKLFGWGQNDGGQIGQKPTLEANSKYNSGSSSGRVITIRTNRRMITITQPCRQSILRPVEINLTLYDVKNPAKILDSGSYESEYSVMTFVHNKYQNRSDIHESPYLSSLDPLSYGPASLHAALETFHLLCDSSTILNHCLNFGNFQAAAKLCALENMYDKALEYQLQALISISTDEIVDLKMALYVISYYASSLDHESVDSNGSFLNQVIQFWMKNKLPVSPLESFFLSYLHIFASCLSLLILKSDDPGLDPETNQFLNLLSPNFCLTMTSEVLKEIERGRHRHILEETGIMSDLNKIQKSDALTSWDDSIPQDRLWMDILHNLQTSVMSHSSILLTSNDVDVLSKSLASEKFYAQSFNSSSRMNANGYDAVLFSCGHHFTYPNFQTNVLPQFMESTHSLLNSKPHTIKLLLSEYDENVITAACPKCVVAEISNEL</sequence>
<dbReference type="PANTHER" id="PTHR22872">
    <property type="entry name" value="BTK-BINDING PROTEIN-RELATED"/>
    <property type="match status" value="1"/>
</dbReference>
<dbReference type="Gene3D" id="2.130.10.10">
    <property type="entry name" value="YVTN repeat-like/Quinoprotein amine dehydrogenase"/>
    <property type="match status" value="1"/>
</dbReference>
<evidence type="ECO:0000313" key="5">
    <source>
        <dbReference type="EMBL" id="KAG8181594.1"/>
    </source>
</evidence>
<evidence type="ECO:0000256" key="4">
    <source>
        <dbReference type="SAM" id="SignalP"/>
    </source>
</evidence>
<protein>
    <submittedName>
        <fullName evidence="5">Uncharacterized protein</fullName>
    </submittedName>
</protein>
<feature type="repeat" description="RCC1" evidence="2">
    <location>
        <begin position="879"/>
        <end position="933"/>
    </location>
</feature>
<feature type="repeat" description="RCC1" evidence="2">
    <location>
        <begin position="985"/>
        <end position="1036"/>
    </location>
</feature>
<dbReference type="InterPro" id="IPR036322">
    <property type="entry name" value="WD40_repeat_dom_sf"/>
</dbReference>
<dbReference type="PANTHER" id="PTHR22872:SF2">
    <property type="entry name" value="INHIBITOR OF BRUTON TYROSINE KINASE"/>
    <property type="match status" value="1"/>
</dbReference>
<organism evidence="5 6">
    <name type="scientific">Oedothorax gibbosus</name>
    <dbReference type="NCBI Taxonomy" id="931172"/>
    <lineage>
        <taxon>Eukaryota</taxon>
        <taxon>Metazoa</taxon>
        <taxon>Ecdysozoa</taxon>
        <taxon>Arthropoda</taxon>
        <taxon>Chelicerata</taxon>
        <taxon>Arachnida</taxon>
        <taxon>Araneae</taxon>
        <taxon>Araneomorphae</taxon>
        <taxon>Entelegynae</taxon>
        <taxon>Araneoidea</taxon>
        <taxon>Linyphiidae</taxon>
        <taxon>Erigoninae</taxon>
        <taxon>Oedothorax</taxon>
    </lineage>
</organism>
<name>A0AAV6UBN7_9ARAC</name>
<comment type="caution">
    <text evidence="5">The sequence shown here is derived from an EMBL/GenBank/DDBJ whole genome shotgun (WGS) entry which is preliminary data.</text>
</comment>
<dbReference type="InterPro" id="IPR009091">
    <property type="entry name" value="RCC1/BLIP-II"/>
</dbReference>
<dbReference type="InterPro" id="IPR015943">
    <property type="entry name" value="WD40/YVTN_repeat-like_dom_sf"/>
</dbReference>
<feature type="compositionally biased region" description="Low complexity" evidence="3">
    <location>
        <begin position="1114"/>
        <end position="1131"/>
    </location>
</feature>
<dbReference type="PROSITE" id="PS50012">
    <property type="entry name" value="RCC1_3"/>
    <property type="match status" value="6"/>
</dbReference>
<evidence type="ECO:0000256" key="2">
    <source>
        <dbReference type="PROSITE-ProRule" id="PRU00235"/>
    </source>
</evidence>
<dbReference type="SUPFAM" id="SSF50978">
    <property type="entry name" value="WD40 repeat-like"/>
    <property type="match status" value="1"/>
</dbReference>
<feature type="repeat" description="RCC1" evidence="2">
    <location>
        <begin position="1176"/>
        <end position="1227"/>
    </location>
</feature>